<accession>A0AAV6UTS4</accession>
<evidence type="ECO:0000313" key="1">
    <source>
        <dbReference type="EMBL" id="KAG8187604.1"/>
    </source>
</evidence>
<protein>
    <submittedName>
        <fullName evidence="1">Uncharacterized protein</fullName>
    </submittedName>
</protein>
<organism evidence="1 2">
    <name type="scientific">Oedothorax gibbosus</name>
    <dbReference type="NCBI Taxonomy" id="931172"/>
    <lineage>
        <taxon>Eukaryota</taxon>
        <taxon>Metazoa</taxon>
        <taxon>Ecdysozoa</taxon>
        <taxon>Arthropoda</taxon>
        <taxon>Chelicerata</taxon>
        <taxon>Arachnida</taxon>
        <taxon>Araneae</taxon>
        <taxon>Araneomorphae</taxon>
        <taxon>Entelegynae</taxon>
        <taxon>Araneoidea</taxon>
        <taxon>Linyphiidae</taxon>
        <taxon>Erigoninae</taxon>
        <taxon>Oedothorax</taxon>
    </lineage>
</organism>
<sequence length="104" mass="11531">MSRILLPNTSMLRNGHVKELIVEHIPIYSINISPSFSALNKVIPPTVSAFHPHPLMLIRFRVGIPDKTPASESKQRRPLAPVEMRGGLSSMEKINCSKDCCVAL</sequence>
<proteinExistence type="predicted"/>
<gene>
    <name evidence="1" type="ORF">JTE90_029604</name>
</gene>
<name>A0AAV6UTS4_9ARAC</name>
<dbReference type="AlphaFoldDB" id="A0AAV6UTS4"/>
<comment type="caution">
    <text evidence="1">The sequence shown here is derived from an EMBL/GenBank/DDBJ whole genome shotgun (WGS) entry which is preliminary data.</text>
</comment>
<dbReference type="EMBL" id="JAFNEN010000266">
    <property type="protein sequence ID" value="KAG8187604.1"/>
    <property type="molecule type" value="Genomic_DNA"/>
</dbReference>
<keyword evidence="2" id="KW-1185">Reference proteome</keyword>
<dbReference type="Proteomes" id="UP000827092">
    <property type="component" value="Unassembled WGS sequence"/>
</dbReference>
<reference evidence="1 2" key="1">
    <citation type="journal article" date="2022" name="Nat. Ecol. Evol.">
        <title>A masculinizing supergene underlies an exaggerated male reproductive morph in a spider.</title>
        <authorList>
            <person name="Hendrickx F."/>
            <person name="De Corte Z."/>
            <person name="Sonet G."/>
            <person name="Van Belleghem S.M."/>
            <person name="Kostlbacher S."/>
            <person name="Vangestel C."/>
        </authorList>
    </citation>
    <scope>NUCLEOTIDE SEQUENCE [LARGE SCALE GENOMIC DNA]</scope>
    <source>
        <strain evidence="1">W744_W776</strain>
    </source>
</reference>
<evidence type="ECO:0000313" key="2">
    <source>
        <dbReference type="Proteomes" id="UP000827092"/>
    </source>
</evidence>